<reference evidence="9 10" key="1">
    <citation type="journal article" date="2016" name="J. Microbiol.">
        <title>Dankookia rubra gen. nov., sp. nov., an alphaproteobacterium isolated from sediment of a shallow stream.</title>
        <authorList>
            <person name="Kim W.H."/>
            <person name="Kim D.H."/>
            <person name="Kang K."/>
            <person name="Ahn T.Y."/>
        </authorList>
    </citation>
    <scope>NUCLEOTIDE SEQUENCE [LARGE SCALE GENOMIC DNA]</scope>
    <source>
        <strain evidence="9 10">JCM30602</strain>
    </source>
</reference>
<keyword evidence="2 6" id="KW-0889">Transcription antitermination</keyword>
<dbReference type="AlphaFoldDB" id="A0A4R5QFS3"/>
<feature type="domain" description="NusB/RsmB/TIM44" evidence="8">
    <location>
        <begin position="58"/>
        <end position="198"/>
    </location>
</feature>
<dbReference type="InterPro" id="IPR035926">
    <property type="entry name" value="NusB-like_sf"/>
</dbReference>
<evidence type="ECO:0000256" key="4">
    <source>
        <dbReference type="ARBA" id="ARBA00023015"/>
    </source>
</evidence>
<gene>
    <name evidence="6 9" type="primary">nusB</name>
    <name evidence="9" type="ORF">E2C06_15340</name>
</gene>
<evidence type="ECO:0000259" key="8">
    <source>
        <dbReference type="Pfam" id="PF01029"/>
    </source>
</evidence>
<dbReference type="Pfam" id="PF01029">
    <property type="entry name" value="NusB"/>
    <property type="match status" value="1"/>
</dbReference>
<evidence type="ECO:0000313" key="10">
    <source>
        <dbReference type="Proteomes" id="UP000295096"/>
    </source>
</evidence>
<evidence type="ECO:0000256" key="6">
    <source>
        <dbReference type="HAMAP-Rule" id="MF_00073"/>
    </source>
</evidence>
<name>A0A4R5QFS3_9PROT</name>
<keyword evidence="5 6" id="KW-0804">Transcription</keyword>
<comment type="similarity">
    <text evidence="1 6">Belongs to the NusB family.</text>
</comment>
<evidence type="ECO:0000313" key="9">
    <source>
        <dbReference type="EMBL" id="TDH61763.1"/>
    </source>
</evidence>
<keyword evidence="3 6" id="KW-0694">RNA-binding</keyword>
<evidence type="ECO:0000256" key="7">
    <source>
        <dbReference type="SAM" id="MobiDB-lite"/>
    </source>
</evidence>
<comment type="caution">
    <text evidence="9">The sequence shown here is derived from an EMBL/GenBank/DDBJ whole genome shotgun (WGS) entry which is preliminary data.</text>
</comment>
<accession>A0A4R5QFS3</accession>
<feature type="compositionally biased region" description="Basic and acidic residues" evidence="7">
    <location>
        <begin position="1"/>
        <end position="15"/>
    </location>
</feature>
<dbReference type="NCBIfam" id="TIGR01951">
    <property type="entry name" value="nusB"/>
    <property type="match status" value="1"/>
</dbReference>
<sequence length="214" mass="22883">MSELDRLRAEHEAEQRAQQTPAQPPRPPATGQAPAGAAPKPGRKPSPPKPRGRPRTGARVAAVQALFQSEQNNEPAEVVVSQFQRHRLGTQPGDGGFEEGRVPEADAPLFSSIVMLVARNAEAVDKTVAAHLDPSWPLGKLDPVLRALLRAACAELREPPAAAPPAKVLINEYLDIAHGFFGGDEPRFANGVLDAMARSVRAEEFAGPPRRRGG</sequence>
<dbReference type="InterPro" id="IPR006027">
    <property type="entry name" value="NusB_RsmB_TIM44"/>
</dbReference>
<dbReference type="EMBL" id="SMSJ01000018">
    <property type="protein sequence ID" value="TDH61763.1"/>
    <property type="molecule type" value="Genomic_DNA"/>
</dbReference>
<dbReference type="HAMAP" id="MF_00073">
    <property type="entry name" value="NusB"/>
    <property type="match status" value="1"/>
</dbReference>
<dbReference type="GO" id="GO:0006353">
    <property type="term" value="P:DNA-templated transcription termination"/>
    <property type="evidence" value="ECO:0007669"/>
    <property type="project" value="UniProtKB-UniRule"/>
</dbReference>
<dbReference type="GO" id="GO:0031564">
    <property type="term" value="P:transcription antitermination"/>
    <property type="evidence" value="ECO:0007669"/>
    <property type="project" value="UniProtKB-KW"/>
</dbReference>
<dbReference type="Proteomes" id="UP000295096">
    <property type="component" value="Unassembled WGS sequence"/>
</dbReference>
<keyword evidence="10" id="KW-1185">Reference proteome</keyword>
<evidence type="ECO:0000256" key="2">
    <source>
        <dbReference type="ARBA" id="ARBA00022814"/>
    </source>
</evidence>
<keyword evidence="4 6" id="KW-0805">Transcription regulation</keyword>
<protein>
    <recommendedName>
        <fullName evidence="6">Transcription antitermination protein NusB</fullName>
    </recommendedName>
    <alternativeName>
        <fullName evidence="6">Antitermination factor NusB</fullName>
    </alternativeName>
</protein>
<dbReference type="GO" id="GO:0003723">
    <property type="term" value="F:RNA binding"/>
    <property type="evidence" value="ECO:0007669"/>
    <property type="project" value="UniProtKB-UniRule"/>
</dbReference>
<evidence type="ECO:0000256" key="1">
    <source>
        <dbReference type="ARBA" id="ARBA00005952"/>
    </source>
</evidence>
<dbReference type="OrthoDB" id="9797817at2"/>
<evidence type="ECO:0000256" key="5">
    <source>
        <dbReference type="ARBA" id="ARBA00023163"/>
    </source>
</evidence>
<evidence type="ECO:0000256" key="3">
    <source>
        <dbReference type="ARBA" id="ARBA00022884"/>
    </source>
</evidence>
<comment type="function">
    <text evidence="6">Involved in transcription antitermination. Required for transcription of ribosomal RNA (rRNA) genes. Binds specifically to the boxA antiterminator sequence of the ribosomal RNA (rrn) operons.</text>
</comment>
<dbReference type="InterPro" id="IPR011605">
    <property type="entry name" value="NusB_fam"/>
</dbReference>
<dbReference type="Gene3D" id="1.10.940.10">
    <property type="entry name" value="NusB-like"/>
    <property type="match status" value="1"/>
</dbReference>
<feature type="compositionally biased region" description="Low complexity" evidence="7">
    <location>
        <begin position="29"/>
        <end position="40"/>
    </location>
</feature>
<proteinExistence type="inferred from homology"/>
<dbReference type="SUPFAM" id="SSF48013">
    <property type="entry name" value="NusB-like"/>
    <property type="match status" value="1"/>
</dbReference>
<feature type="region of interest" description="Disordered" evidence="7">
    <location>
        <begin position="1"/>
        <end position="59"/>
    </location>
</feature>
<organism evidence="9 10">
    <name type="scientific">Dankookia rubra</name>
    <dbReference type="NCBI Taxonomy" id="1442381"/>
    <lineage>
        <taxon>Bacteria</taxon>
        <taxon>Pseudomonadati</taxon>
        <taxon>Pseudomonadota</taxon>
        <taxon>Alphaproteobacteria</taxon>
        <taxon>Acetobacterales</taxon>
        <taxon>Roseomonadaceae</taxon>
        <taxon>Dankookia</taxon>
    </lineage>
</organism>